<proteinExistence type="predicted"/>
<organism evidence="1">
    <name type="scientific">Photinus pyralis</name>
    <name type="common">Common eastern firefly</name>
    <name type="synonym">Lampyris pyralis</name>
    <dbReference type="NCBI Taxonomy" id="7054"/>
    <lineage>
        <taxon>Eukaryota</taxon>
        <taxon>Metazoa</taxon>
        <taxon>Ecdysozoa</taxon>
        <taxon>Arthropoda</taxon>
        <taxon>Hexapoda</taxon>
        <taxon>Insecta</taxon>
        <taxon>Pterygota</taxon>
        <taxon>Neoptera</taxon>
        <taxon>Endopterygota</taxon>
        <taxon>Coleoptera</taxon>
        <taxon>Polyphaga</taxon>
        <taxon>Elateriformia</taxon>
        <taxon>Elateroidea</taxon>
        <taxon>Lampyridae</taxon>
        <taxon>Lampyrinae</taxon>
        <taxon>Photinus</taxon>
    </lineage>
</organism>
<reference evidence="1" key="1">
    <citation type="journal article" date="2016" name="Sci. Rep.">
        <title>Molecular characterization of firefly nuptial gifts: a multi-omics approach sheds light on postcopulatory sexual selection.</title>
        <authorList>
            <person name="Al-Wathiqui N."/>
            <person name="Fallon T.R."/>
            <person name="South A."/>
            <person name="Weng J.K."/>
            <person name="Lewis S.M."/>
        </authorList>
    </citation>
    <scope>NUCLEOTIDE SEQUENCE</scope>
</reference>
<accession>A0A1Y1JZ40</accession>
<sequence length="1186" mass="137595">MVLSSEEFRVAFHSLQGITIGERRKNLFLLLPHLGTAFDFNTIQPKTPLEESFKVQLLLHFKRVPLLIEVLKSESPILIHRILREPWFAAVILDYVGEEELVNKIFRRISFNAKVKLINKIAFRVENCEKGDRLFYAVQRRYGNYMAGKLLPCCSADLIMRCLKTWKVELGSRQFILIVKRHPELLEQMLEAAGYFSTNPCEYRRRELTYALRTDLAGFLRLLAKYQFIVRVGWRSTNRLILANKARVINHASVLYSYLHRKQMVKSLGGDFNEFYLKLLPTSIDKMKCKLNDYIDIVSRVPAGKLSLLLTSFRKAYGSELWQHSECINLKLLEMMTSDERELWMNSKPRPGHISEDAWNCLFKTEKSLPLIKNKISQANDVKEMGELVGCLVETCRINKDDRALLDVCKYMVAQHRSASPSVLYSFLCTLKRCYKPVDFNVNVWKAVNELVRVFMKKKSMPYYYQDWVYAYLEYLIVNDLDAKAYIVEMSEKIHLSTTLYTCMEKEETKKICLEKYGQLITDLYDAGDVNAKLGKEIQYFETLLDWNRQHPRSQIPVPYKTLIKMLGDLDESQRYWGNLTLGKLLRLNLEDAELESCMNVLQMYNGYIDLDVFVHLAKRKPLTVFNSLDSITKCIVTMWYTCVKPFFWMYLRNYTHLEIPQKIIAICVAGLATENDGISYKRNCATALACLMSPPTFLNFIKPHYPLDSRMEVDDENQETYLLQQAITASLKHVIPPSSMLDSVYNFSKGDYLKFIQRALHSVSHGANEDSLPRLYDALVDRPVSVRKNVIYLTYKVLDRDTISAMLEQFKTTETNSSINKFIVKASFRYFLKNPSDSSWDLVQSNLKRVDANDEEVVDILVQTSKVPPSFLVTYLTSAIDYLENVAIKSKKTDLGKINLLTSIKPSSMTVLPDELFWPIIQKYLFQNKELSVAVQKFASRFVAYTEEGATRVDQLFSLIKEYIASTWESKGRKCVNDFVTQFSQLFIDEKMVPRHALRKFADLWGGLLKPYQAFAEWLQLQFTIIYVDYVDLDWTCEQIAAAICKLCKGLEYDSALITKFGIALDLFLPHFSTADRSMSELNRLKTITGVIENETVPCLLVGISLLPFELHKPHLTKLLYEQIIRRLQYVDNQTVQFALSLYFHKLATTHQFARRKKDGDTDYYNNRFGYIADLSNKYRQAVDY</sequence>
<evidence type="ECO:0000313" key="1">
    <source>
        <dbReference type="EMBL" id="JAV53501.1"/>
    </source>
</evidence>
<dbReference type="EMBL" id="GEZM01099090">
    <property type="protein sequence ID" value="JAV53501.1"/>
    <property type="molecule type" value="Transcribed_RNA"/>
</dbReference>
<protein>
    <submittedName>
        <fullName evidence="1">Uncharacterized protein</fullName>
    </submittedName>
</protein>
<dbReference type="AlphaFoldDB" id="A0A1Y1JZ40"/>
<name>A0A1Y1JZ40_PHOPY</name>